<keyword evidence="6" id="KW-0539">Nucleus</keyword>
<keyword evidence="9" id="KW-1185">Reference proteome</keyword>
<gene>
    <name evidence="8" type="ORF">SLS62_004089</name>
</gene>
<keyword evidence="3" id="KW-0805">Transcription regulation</keyword>
<dbReference type="EMBL" id="JAKJXP020000024">
    <property type="protein sequence ID" value="KAK7753990.1"/>
    <property type="molecule type" value="Genomic_DNA"/>
</dbReference>
<dbReference type="Proteomes" id="UP001320420">
    <property type="component" value="Unassembled WGS sequence"/>
</dbReference>
<evidence type="ECO:0000256" key="1">
    <source>
        <dbReference type="ARBA" id="ARBA00022723"/>
    </source>
</evidence>
<evidence type="ECO:0000256" key="4">
    <source>
        <dbReference type="ARBA" id="ARBA00023125"/>
    </source>
</evidence>
<dbReference type="InterPro" id="IPR051430">
    <property type="entry name" value="Fungal_TF_Env_Response"/>
</dbReference>
<dbReference type="CDD" id="cd12148">
    <property type="entry name" value="fungal_TF_MHR"/>
    <property type="match status" value="1"/>
</dbReference>
<keyword evidence="2" id="KW-0862">Zinc</keyword>
<dbReference type="AlphaFoldDB" id="A0AAN9URZ6"/>
<evidence type="ECO:0000256" key="2">
    <source>
        <dbReference type="ARBA" id="ARBA00022833"/>
    </source>
</evidence>
<proteinExistence type="predicted"/>
<evidence type="ECO:0000256" key="5">
    <source>
        <dbReference type="ARBA" id="ARBA00023163"/>
    </source>
</evidence>
<protein>
    <submittedName>
        <fullName evidence="8">Uncharacterized protein</fullName>
    </submittedName>
</protein>
<evidence type="ECO:0000313" key="9">
    <source>
        <dbReference type="Proteomes" id="UP001320420"/>
    </source>
</evidence>
<evidence type="ECO:0000256" key="3">
    <source>
        <dbReference type="ARBA" id="ARBA00023015"/>
    </source>
</evidence>
<dbReference type="GO" id="GO:0005634">
    <property type="term" value="C:nucleus"/>
    <property type="evidence" value="ECO:0007669"/>
    <property type="project" value="TreeGrafter"/>
</dbReference>
<reference evidence="8 9" key="1">
    <citation type="submission" date="2024-02" db="EMBL/GenBank/DDBJ databases">
        <title>De novo assembly and annotation of 12 fungi associated with fruit tree decline syndrome in Ontario, Canada.</title>
        <authorList>
            <person name="Sulman M."/>
            <person name="Ellouze W."/>
            <person name="Ilyukhin E."/>
        </authorList>
    </citation>
    <scope>NUCLEOTIDE SEQUENCE [LARGE SCALE GENOMIC DNA]</scope>
    <source>
        <strain evidence="8 9">M11/M66-122</strain>
    </source>
</reference>
<dbReference type="GO" id="GO:0001228">
    <property type="term" value="F:DNA-binding transcription activator activity, RNA polymerase II-specific"/>
    <property type="evidence" value="ECO:0007669"/>
    <property type="project" value="TreeGrafter"/>
</dbReference>
<accession>A0AAN9URZ6</accession>
<dbReference type="PANTHER" id="PTHR31944:SF130">
    <property type="entry name" value="ZN(II)2CYS6 TRANSCRIPTION FACTO (EUROFUNG)"/>
    <property type="match status" value="1"/>
</dbReference>
<dbReference type="GO" id="GO:0000978">
    <property type="term" value="F:RNA polymerase II cis-regulatory region sequence-specific DNA binding"/>
    <property type="evidence" value="ECO:0007669"/>
    <property type="project" value="TreeGrafter"/>
</dbReference>
<keyword evidence="5" id="KW-0804">Transcription</keyword>
<dbReference type="PANTHER" id="PTHR31944">
    <property type="entry name" value="HEME-RESPONSIVE ZINC FINGER TRANSCRIPTION FACTOR HAP1"/>
    <property type="match status" value="1"/>
</dbReference>
<evidence type="ECO:0000256" key="7">
    <source>
        <dbReference type="SAM" id="MobiDB-lite"/>
    </source>
</evidence>
<evidence type="ECO:0000256" key="6">
    <source>
        <dbReference type="ARBA" id="ARBA00023242"/>
    </source>
</evidence>
<evidence type="ECO:0000313" key="8">
    <source>
        <dbReference type="EMBL" id="KAK7753990.1"/>
    </source>
</evidence>
<feature type="region of interest" description="Disordered" evidence="7">
    <location>
        <begin position="350"/>
        <end position="372"/>
    </location>
</feature>
<comment type="caution">
    <text evidence="8">The sequence shown here is derived from an EMBL/GenBank/DDBJ whole genome shotgun (WGS) entry which is preliminary data.</text>
</comment>
<organism evidence="8 9">
    <name type="scientific">Diatrype stigma</name>
    <dbReference type="NCBI Taxonomy" id="117547"/>
    <lineage>
        <taxon>Eukaryota</taxon>
        <taxon>Fungi</taxon>
        <taxon>Dikarya</taxon>
        <taxon>Ascomycota</taxon>
        <taxon>Pezizomycotina</taxon>
        <taxon>Sordariomycetes</taxon>
        <taxon>Xylariomycetidae</taxon>
        <taxon>Xylariales</taxon>
        <taxon>Diatrypaceae</taxon>
        <taxon>Diatrype</taxon>
    </lineage>
</organism>
<dbReference type="GO" id="GO:0046872">
    <property type="term" value="F:metal ion binding"/>
    <property type="evidence" value="ECO:0007669"/>
    <property type="project" value="UniProtKB-KW"/>
</dbReference>
<name>A0AAN9URZ6_9PEZI</name>
<sequence>MIGQPSALNPSIRQQEQIRDLQAELSELKALLSNVRPVSEGHGATTAAPHGKGLPESDQPGSNSRNAIGLLDSAGNAGETETPPVVVPVQDRPIVVEVRGQAHVSSTEIADPKDRSPKGYYNRHSLFQFFGEVRELFPFIRELAEEWFKPLGVHLSRNKPTRKDTYLNIQSQCELALEALLPPKDDTDALVSVYLDQLERLHRIVHIPSFRKEYANFWVPGRARPPAMTVLVLAMISMRIFSVLRELDLRNAFESGLPSLLHNVPSNISPPSNIDDEEFDEKSKKLPEAKPLSEYTFSSYQALSARSWPLRLETSQRLFSARFSKPLDYDEVLRYTHEVTQAINAIPLMNTDNTEEDDRARGSALSFLQNSH</sequence>
<keyword evidence="1" id="KW-0479">Metal-binding</keyword>
<keyword evidence="4" id="KW-0238">DNA-binding</keyword>
<feature type="region of interest" description="Disordered" evidence="7">
    <location>
        <begin position="36"/>
        <end position="84"/>
    </location>
</feature>